<evidence type="ECO:0000259" key="3">
    <source>
        <dbReference type="PROSITE" id="PS50113"/>
    </source>
</evidence>
<keyword evidence="1" id="KW-0812">Transmembrane</keyword>
<keyword evidence="1" id="KW-0472">Membrane</keyword>
<evidence type="ECO:0000259" key="2">
    <source>
        <dbReference type="PROSITE" id="PS50112"/>
    </source>
</evidence>
<name>A0A5K8AFN4_9BACT</name>
<keyword evidence="1" id="KW-1133">Transmembrane helix</keyword>
<feature type="transmembrane region" description="Helical" evidence="1">
    <location>
        <begin position="186"/>
        <end position="209"/>
    </location>
</feature>
<dbReference type="InterPro" id="IPR052155">
    <property type="entry name" value="Biofilm_reg_signaling"/>
</dbReference>
<feature type="domain" description="PAC" evidence="3">
    <location>
        <begin position="421"/>
        <end position="471"/>
    </location>
</feature>
<dbReference type="NCBIfam" id="TIGR00254">
    <property type="entry name" value="GGDEF"/>
    <property type="match status" value="1"/>
</dbReference>
<dbReference type="Proteomes" id="UP000422108">
    <property type="component" value="Chromosome"/>
</dbReference>
<feature type="domain" description="PAS" evidence="2">
    <location>
        <begin position="228"/>
        <end position="297"/>
    </location>
</feature>
<evidence type="ECO:0000259" key="4">
    <source>
        <dbReference type="PROSITE" id="PS50887"/>
    </source>
</evidence>
<accession>A0A5K8AFN4</accession>
<feature type="transmembrane region" description="Helical" evidence="1">
    <location>
        <begin position="96"/>
        <end position="115"/>
    </location>
</feature>
<protein>
    <recommendedName>
        <fullName evidence="7">Diguanylate cyclase</fullName>
    </recommendedName>
</protein>
<dbReference type="InterPro" id="IPR035965">
    <property type="entry name" value="PAS-like_dom_sf"/>
</dbReference>
<dbReference type="InterPro" id="IPR000160">
    <property type="entry name" value="GGDEF_dom"/>
</dbReference>
<dbReference type="PROSITE" id="PS50887">
    <property type="entry name" value="GGDEF"/>
    <property type="match status" value="1"/>
</dbReference>
<reference evidence="5 6" key="1">
    <citation type="submission" date="2019-11" db="EMBL/GenBank/DDBJ databases">
        <title>Comparative genomics of hydrocarbon-degrading Desulfosarcina strains.</title>
        <authorList>
            <person name="Watanabe M."/>
            <person name="Kojima H."/>
            <person name="Fukui M."/>
        </authorList>
    </citation>
    <scope>NUCLEOTIDE SEQUENCE [LARGE SCALE GENOMIC DNA]</scope>
    <source>
        <strain evidence="6">oXyS1</strain>
    </source>
</reference>
<dbReference type="SMART" id="SM00267">
    <property type="entry name" value="GGDEF"/>
    <property type="match status" value="1"/>
</dbReference>
<dbReference type="SUPFAM" id="SSF55785">
    <property type="entry name" value="PYP-like sensor domain (PAS domain)"/>
    <property type="match status" value="2"/>
</dbReference>
<dbReference type="PANTHER" id="PTHR44757:SF2">
    <property type="entry name" value="BIOFILM ARCHITECTURE MAINTENANCE PROTEIN MBAA"/>
    <property type="match status" value="1"/>
</dbReference>
<feature type="transmembrane region" description="Helical" evidence="1">
    <location>
        <begin position="121"/>
        <end position="141"/>
    </location>
</feature>
<dbReference type="PANTHER" id="PTHR44757">
    <property type="entry name" value="DIGUANYLATE CYCLASE DGCP"/>
    <property type="match status" value="1"/>
</dbReference>
<evidence type="ECO:0008006" key="7">
    <source>
        <dbReference type="Google" id="ProtNLM"/>
    </source>
</evidence>
<dbReference type="InterPro" id="IPR001610">
    <property type="entry name" value="PAC"/>
</dbReference>
<dbReference type="InterPro" id="IPR043128">
    <property type="entry name" value="Rev_trsase/Diguanyl_cyclase"/>
</dbReference>
<evidence type="ECO:0000256" key="1">
    <source>
        <dbReference type="SAM" id="Phobius"/>
    </source>
</evidence>
<feature type="transmembrane region" description="Helical" evidence="1">
    <location>
        <begin position="6"/>
        <end position="28"/>
    </location>
</feature>
<evidence type="ECO:0000313" key="6">
    <source>
        <dbReference type="Proteomes" id="UP000422108"/>
    </source>
</evidence>
<feature type="domain" description="GGDEF" evidence="4">
    <location>
        <begin position="503"/>
        <end position="628"/>
    </location>
</feature>
<feature type="domain" description="PAS" evidence="2">
    <location>
        <begin position="362"/>
        <end position="418"/>
    </location>
</feature>
<dbReference type="InterPro" id="IPR000014">
    <property type="entry name" value="PAS"/>
</dbReference>
<proteinExistence type="predicted"/>
<feature type="transmembrane region" description="Helical" evidence="1">
    <location>
        <begin position="40"/>
        <end position="61"/>
    </location>
</feature>
<feature type="transmembrane region" description="Helical" evidence="1">
    <location>
        <begin position="153"/>
        <end position="174"/>
    </location>
</feature>
<dbReference type="AlphaFoldDB" id="A0A5K8AFN4"/>
<organism evidence="5 6">
    <name type="scientific">Desulfosarcina ovata subsp. ovata</name>
    <dbReference type="NCBI Taxonomy" id="2752305"/>
    <lineage>
        <taxon>Bacteria</taxon>
        <taxon>Pseudomonadati</taxon>
        <taxon>Thermodesulfobacteriota</taxon>
        <taxon>Desulfobacteria</taxon>
        <taxon>Desulfobacterales</taxon>
        <taxon>Desulfosarcinaceae</taxon>
        <taxon>Desulfosarcina</taxon>
    </lineage>
</organism>
<dbReference type="PROSITE" id="PS50112">
    <property type="entry name" value="PAS"/>
    <property type="match status" value="2"/>
</dbReference>
<dbReference type="PROSITE" id="PS50113">
    <property type="entry name" value="PAC"/>
    <property type="match status" value="2"/>
</dbReference>
<dbReference type="SUPFAM" id="SSF55073">
    <property type="entry name" value="Nucleotide cyclase"/>
    <property type="match status" value="1"/>
</dbReference>
<gene>
    <name evidence="5" type="ORF">DSCOOX_45810</name>
</gene>
<dbReference type="InterPro" id="IPR029787">
    <property type="entry name" value="Nucleotide_cyclase"/>
</dbReference>
<sequence>MVNYLDIRTLALMMGVVSITLAVGVVYLQWYHKTYAGFSLWSNGAVCAGVGGILMCMRGYAPQLVSIIAANTLLVLFMSFVAWGMEKFVGRRIFRWPDYVVLLLFIGALLQFTYIKPSVEVRIVIISFCFSYFSGKAIFLLKYGGDHLRHPLLLGALWFTAVWFLLRAIITVIGPWEINDFMKAGAFHGVTLVVYIVNQILVMIALVFANHHRLETDLTESNLSLKDSEERFRSLSDASFEGILITENGEIIDANQTFLEMVGYSKEEVIEMSIIDFVAPEMQQDVLERILSNFEGSYETLASKKDGTAIPIEVHGRMLFYQDRMVRVAAIRDLSERKKAQDLLAESQKSFNSLTDHAREGIVVVQNKRLLYINPSMCKMTGYDKDSLLGLESFLPLIAPEARETMMANHLKRLAGKASPERYESKFLKRDGTTYPVELTGVLINWNGSPATLNIISDISERKEAEESMRFLAHHDSLTGLPNRYLLMERLEQALSQARRSEQPLGVLFIDLNGFKQVNDTHGHDVGDMLLNKVTDRLQGLLRDSDTLARMGGDEFVILLPQVDGKAGVEALMARIDSAFQSPFDLGQLTIKSRTSVGFSLFPESGESADELLRVADQQMYHDKNTKK</sequence>
<dbReference type="EMBL" id="AP021879">
    <property type="protein sequence ID" value="BBO91401.1"/>
    <property type="molecule type" value="Genomic_DNA"/>
</dbReference>
<dbReference type="RefSeq" id="WP_155312324.1">
    <property type="nucleotide sequence ID" value="NZ_AP021879.1"/>
</dbReference>
<evidence type="ECO:0000313" key="5">
    <source>
        <dbReference type="EMBL" id="BBO91401.1"/>
    </source>
</evidence>
<keyword evidence="6" id="KW-1185">Reference proteome</keyword>
<dbReference type="Pfam" id="PF13426">
    <property type="entry name" value="PAS_9"/>
    <property type="match status" value="2"/>
</dbReference>
<dbReference type="Gene3D" id="3.30.70.270">
    <property type="match status" value="1"/>
</dbReference>
<dbReference type="SMART" id="SM00086">
    <property type="entry name" value="PAC"/>
    <property type="match status" value="2"/>
</dbReference>
<dbReference type="SMART" id="SM00091">
    <property type="entry name" value="PAS"/>
    <property type="match status" value="2"/>
</dbReference>
<dbReference type="CDD" id="cd00130">
    <property type="entry name" value="PAS"/>
    <property type="match status" value="2"/>
</dbReference>
<dbReference type="NCBIfam" id="TIGR00229">
    <property type="entry name" value="sensory_box"/>
    <property type="match status" value="2"/>
</dbReference>
<dbReference type="CDD" id="cd01949">
    <property type="entry name" value="GGDEF"/>
    <property type="match status" value="1"/>
</dbReference>
<dbReference type="Pfam" id="PF00990">
    <property type="entry name" value="GGDEF"/>
    <property type="match status" value="1"/>
</dbReference>
<feature type="domain" description="PAC" evidence="3">
    <location>
        <begin position="296"/>
        <end position="346"/>
    </location>
</feature>
<dbReference type="Gene3D" id="3.30.450.20">
    <property type="entry name" value="PAS domain"/>
    <property type="match status" value="2"/>
</dbReference>
<dbReference type="InterPro" id="IPR000700">
    <property type="entry name" value="PAS-assoc_C"/>
</dbReference>
<feature type="transmembrane region" description="Helical" evidence="1">
    <location>
        <begin position="67"/>
        <end position="84"/>
    </location>
</feature>